<sequence length="184" mass="20685">MTHSTQRGALRALLEAGYADLKRRLARRLGSVDAASEVLHDTYLRLERFDGAIPIANPHAYLLRMVLNVAADRQRADKRLLSAVEVDELWRLSEDVLDAEAITAARSELDEFAIALQELPPRCQAILLAARVEELPHDVIAERFGISNRMVQFELRRALEHCAARLGRKVVRRFGPPPKSEDGT</sequence>
<evidence type="ECO:0000313" key="7">
    <source>
        <dbReference type="Proteomes" id="UP000440694"/>
    </source>
</evidence>
<evidence type="ECO:0000313" key="6">
    <source>
        <dbReference type="EMBL" id="MTD92736.1"/>
    </source>
</evidence>
<comment type="similarity">
    <text evidence="1">Belongs to the sigma-70 factor family. ECF subfamily.</text>
</comment>
<name>A0A6I3KEX6_9HYPH</name>
<dbReference type="InterPro" id="IPR013325">
    <property type="entry name" value="RNA_pol_sigma_r2"/>
</dbReference>
<dbReference type="GO" id="GO:0016987">
    <property type="term" value="F:sigma factor activity"/>
    <property type="evidence" value="ECO:0007669"/>
    <property type="project" value="UniProtKB-KW"/>
</dbReference>
<feature type="domain" description="RNA polymerase sigma factor 70 region 4 type 2" evidence="5">
    <location>
        <begin position="115"/>
        <end position="162"/>
    </location>
</feature>
<proteinExistence type="inferred from homology"/>
<evidence type="ECO:0000259" key="5">
    <source>
        <dbReference type="Pfam" id="PF08281"/>
    </source>
</evidence>
<dbReference type="Gene3D" id="1.10.1740.10">
    <property type="match status" value="1"/>
</dbReference>
<reference evidence="6 7" key="1">
    <citation type="submission" date="2019-11" db="EMBL/GenBank/DDBJ databases">
        <title>Identification of a novel strain.</title>
        <authorList>
            <person name="Xu Q."/>
            <person name="Wang G."/>
        </authorList>
    </citation>
    <scope>NUCLEOTIDE SEQUENCE [LARGE SCALE GENOMIC DNA]</scope>
    <source>
        <strain evidence="7">xq</strain>
    </source>
</reference>
<dbReference type="InterPro" id="IPR036388">
    <property type="entry name" value="WH-like_DNA-bd_sf"/>
</dbReference>
<dbReference type="Proteomes" id="UP000440694">
    <property type="component" value="Unassembled WGS sequence"/>
</dbReference>
<dbReference type="EMBL" id="WMBQ01000001">
    <property type="protein sequence ID" value="MTD92736.1"/>
    <property type="molecule type" value="Genomic_DNA"/>
</dbReference>
<protein>
    <submittedName>
        <fullName evidence="6">Sigma-70 family RNA polymerase sigma factor</fullName>
    </submittedName>
</protein>
<dbReference type="SUPFAM" id="SSF88946">
    <property type="entry name" value="Sigma2 domain of RNA polymerase sigma factors"/>
    <property type="match status" value="1"/>
</dbReference>
<keyword evidence="7" id="KW-1185">Reference proteome</keyword>
<keyword evidence="2" id="KW-0805">Transcription regulation</keyword>
<keyword evidence="3" id="KW-0731">Sigma factor</keyword>
<dbReference type="Pfam" id="PF08281">
    <property type="entry name" value="Sigma70_r4_2"/>
    <property type="match status" value="1"/>
</dbReference>
<dbReference type="PANTHER" id="PTHR43133:SF63">
    <property type="entry name" value="RNA POLYMERASE SIGMA FACTOR FECI-RELATED"/>
    <property type="match status" value="1"/>
</dbReference>
<evidence type="ECO:0000256" key="2">
    <source>
        <dbReference type="ARBA" id="ARBA00023015"/>
    </source>
</evidence>
<evidence type="ECO:0000256" key="3">
    <source>
        <dbReference type="ARBA" id="ARBA00023082"/>
    </source>
</evidence>
<comment type="caution">
    <text evidence="6">The sequence shown here is derived from an EMBL/GenBank/DDBJ whole genome shotgun (WGS) entry which is preliminary data.</text>
</comment>
<dbReference type="NCBIfam" id="TIGR02937">
    <property type="entry name" value="sigma70-ECF"/>
    <property type="match status" value="1"/>
</dbReference>
<organism evidence="6 7">
    <name type="scientific">Hyphomicrobium album</name>
    <dbReference type="NCBI Taxonomy" id="2665159"/>
    <lineage>
        <taxon>Bacteria</taxon>
        <taxon>Pseudomonadati</taxon>
        <taxon>Pseudomonadota</taxon>
        <taxon>Alphaproteobacteria</taxon>
        <taxon>Hyphomicrobiales</taxon>
        <taxon>Hyphomicrobiaceae</taxon>
        <taxon>Hyphomicrobium</taxon>
    </lineage>
</organism>
<dbReference type="InterPro" id="IPR013324">
    <property type="entry name" value="RNA_pol_sigma_r3/r4-like"/>
</dbReference>
<dbReference type="InterPro" id="IPR013249">
    <property type="entry name" value="RNA_pol_sigma70_r4_t2"/>
</dbReference>
<dbReference type="InterPro" id="IPR039425">
    <property type="entry name" value="RNA_pol_sigma-70-like"/>
</dbReference>
<gene>
    <name evidence="6" type="ORF">GIW81_00110</name>
</gene>
<dbReference type="GO" id="GO:0003677">
    <property type="term" value="F:DNA binding"/>
    <property type="evidence" value="ECO:0007669"/>
    <property type="project" value="InterPro"/>
</dbReference>
<dbReference type="InterPro" id="IPR014284">
    <property type="entry name" value="RNA_pol_sigma-70_dom"/>
</dbReference>
<dbReference type="Gene3D" id="1.10.10.10">
    <property type="entry name" value="Winged helix-like DNA-binding domain superfamily/Winged helix DNA-binding domain"/>
    <property type="match status" value="1"/>
</dbReference>
<dbReference type="PANTHER" id="PTHR43133">
    <property type="entry name" value="RNA POLYMERASE ECF-TYPE SIGMA FACTO"/>
    <property type="match status" value="1"/>
</dbReference>
<dbReference type="AlphaFoldDB" id="A0A6I3KEX6"/>
<dbReference type="RefSeq" id="WP_154737330.1">
    <property type="nucleotide sequence ID" value="NZ_WMBQ01000001.1"/>
</dbReference>
<evidence type="ECO:0000256" key="1">
    <source>
        <dbReference type="ARBA" id="ARBA00010641"/>
    </source>
</evidence>
<dbReference type="SUPFAM" id="SSF88659">
    <property type="entry name" value="Sigma3 and sigma4 domains of RNA polymerase sigma factors"/>
    <property type="match status" value="1"/>
</dbReference>
<evidence type="ECO:0000256" key="4">
    <source>
        <dbReference type="ARBA" id="ARBA00023163"/>
    </source>
</evidence>
<keyword evidence="4" id="KW-0804">Transcription</keyword>
<accession>A0A6I3KEX6</accession>
<dbReference type="GO" id="GO:0006352">
    <property type="term" value="P:DNA-templated transcription initiation"/>
    <property type="evidence" value="ECO:0007669"/>
    <property type="project" value="InterPro"/>
</dbReference>